<feature type="region of interest" description="Disordered" evidence="1">
    <location>
        <begin position="30"/>
        <end position="53"/>
    </location>
</feature>
<dbReference type="Proteomes" id="UP000266313">
    <property type="component" value="Chromosome"/>
</dbReference>
<dbReference type="KEGG" id="mmai:sS8_4579"/>
<accession>A0A250L278</accession>
<sequence>MAAQEILHEKKPTCPCQLVLAAIPTVYADAQAPEQQEHHDSEQRRGYQNLDERKAGVVAKRTQARLVTLSTHPLTET</sequence>
<feature type="compositionally biased region" description="Basic and acidic residues" evidence="1">
    <location>
        <begin position="35"/>
        <end position="53"/>
    </location>
</feature>
<evidence type="ECO:0000313" key="2">
    <source>
        <dbReference type="EMBL" id="BBA36509.1"/>
    </source>
</evidence>
<gene>
    <name evidence="2" type="ORF">sS8_4579</name>
</gene>
<evidence type="ECO:0000256" key="1">
    <source>
        <dbReference type="SAM" id="MobiDB-lite"/>
    </source>
</evidence>
<dbReference type="EMBL" id="AP017928">
    <property type="protein sequence ID" value="BBA36509.1"/>
    <property type="molecule type" value="Genomic_DNA"/>
</dbReference>
<protein>
    <submittedName>
        <fullName evidence="2">Uncharacterized protein</fullName>
    </submittedName>
</protein>
<dbReference type="AlphaFoldDB" id="A0A250L278"/>
<proteinExistence type="predicted"/>
<name>A0A250L278_9GAMM</name>
<keyword evidence="3" id="KW-1185">Reference proteome</keyword>
<evidence type="ECO:0000313" key="3">
    <source>
        <dbReference type="Proteomes" id="UP000266313"/>
    </source>
</evidence>
<reference evidence="2 3" key="1">
    <citation type="submission" date="2016-12" db="EMBL/GenBank/DDBJ databases">
        <title>Genome sequencing of Methylocaldum marinum.</title>
        <authorList>
            <person name="Takeuchi M."/>
            <person name="Kamagata Y."/>
            <person name="Hiraoka S."/>
            <person name="Oshima K."/>
            <person name="Hattori M."/>
            <person name="Iwasaki W."/>
        </authorList>
    </citation>
    <scope>NUCLEOTIDE SEQUENCE [LARGE SCALE GENOMIC DNA]</scope>
    <source>
        <strain evidence="2 3">S8</strain>
    </source>
</reference>
<organism evidence="2 3">
    <name type="scientific">Methylocaldum marinum</name>
    <dbReference type="NCBI Taxonomy" id="1432792"/>
    <lineage>
        <taxon>Bacteria</taxon>
        <taxon>Pseudomonadati</taxon>
        <taxon>Pseudomonadota</taxon>
        <taxon>Gammaproteobacteria</taxon>
        <taxon>Methylococcales</taxon>
        <taxon>Methylococcaceae</taxon>
        <taxon>Methylocaldum</taxon>
    </lineage>
</organism>